<reference evidence="3 6" key="2">
    <citation type="submission" date="2018-06" db="EMBL/GenBank/DDBJ databases">
        <authorList>
            <consortium name="Pathogen Informatics"/>
            <person name="Doyle S."/>
        </authorList>
    </citation>
    <scope>NUCLEOTIDE SEQUENCE [LARGE SCALE GENOMIC DNA]</scope>
    <source>
        <strain evidence="3 6">NCTC13156</strain>
    </source>
</reference>
<accession>A0A0N0LUC0</accession>
<name>A0A0N0LUC0_9HELI</name>
<proteinExistence type="predicted"/>
<dbReference type="RefSeq" id="WP_005021191.1">
    <property type="nucleotide sequence ID" value="NZ_CABKNZ010000044.1"/>
</dbReference>
<dbReference type="Proteomes" id="UP000037997">
    <property type="component" value="Unassembled WGS sequence"/>
</dbReference>
<dbReference type="GeneID" id="93196503"/>
<dbReference type="STRING" id="35818.HPU229336_09565"/>
<evidence type="ECO:0000313" key="5">
    <source>
        <dbReference type="Proteomes" id="UP000037997"/>
    </source>
</evidence>
<dbReference type="Proteomes" id="UP000037800">
    <property type="component" value="Unassembled WGS sequence"/>
</dbReference>
<dbReference type="PATRIC" id="fig|35818.10.peg.1891"/>
<dbReference type="OrthoDB" id="2086168at2"/>
<reference evidence="4 5" key="1">
    <citation type="submission" date="2014-06" db="EMBL/GenBank/DDBJ databases">
        <title>Helicobacter pullorum isolates in fresh chicken meat - phenotypic and genotypic features.</title>
        <authorList>
            <person name="Borges V."/>
            <person name="Santos A."/>
            <person name="Correia C.B."/>
            <person name="Saraiva M."/>
            <person name="Menard A."/>
            <person name="Vieira L."/>
            <person name="Sampaio D.A."/>
            <person name="Gomes J.P."/>
            <person name="Oleastro M."/>
        </authorList>
    </citation>
    <scope>NUCLEOTIDE SEQUENCE [LARGE SCALE GENOMIC DNA]</scope>
    <source>
        <strain evidence="2 5">229334/12</strain>
        <strain evidence="1 4">229336/12</strain>
    </source>
</reference>
<dbReference type="Proteomes" id="UP000255269">
    <property type="component" value="Unassembled WGS sequence"/>
</dbReference>
<dbReference type="AlphaFoldDB" id="A0A0N0LUC0"/>
<dbReference type="EMBL" id="JNUR01000008">
    <property type="protein sequence ID" value="KPH50975.1"/>
    <property type="molecule type" value="Genomic_DNA"/>
</dbReference>
<evidence type="ECO:0000313" key="4">
    <source>
        <dbReference type="Proteomes" id="UP000037800"/>
    </source>
</evidence>
<protein>
    <submittedName>
        <fullName evidence="2">Uncharacterized protein</fullName>
    </submittedName>
</protein>
<dbReference type="EMBL" id="UGJF01000001">
    <property type="protein sequence ID" value="STQ87653.1"/>
    <property type="molecule type" value="Genomic_DNA"/>
</dbReference>
<dbReference type="EMBL" id="JNOC01000017">
    <property type="protein sequence ID" value="KPH56219.1"/>
    <property type="molecule type" value="Genomic_DNA"/>
</dbReference>
<organism evidence="2 5">
    <name type="scientific">Helicobacter pullorum</name>
    <dbReference type="NCBI Taxonomy" id="35818"/>
    <lineage>
        <taxon>Bacteria</taxon>
        <taxon>Pseudomonadati</taxon>
        <taxon>Campylobacterota</taxon>
        <taxon>Epsilonproteobacteria</taxon>
        <taxon>Campylobacterales</taxon>
        <taxon>Helicobacteraceae</taxon>
        <taxon>Helicobacter</taxon>
    </lineage>
</organism>
<gene>
    <name evidence="2" type="ORF">HPU229334_04050</name>
    <name evidence="1" type="ORF">HPU229336_09565</name>
    <name evidence="3" type="ORF">NCTC13156_00472</name>
</gene>
<evidence type="ECO:0000313" key="3">
    <source>
        <dbReference type="EMBL" id="STQ87653.1"/>
    </source>
</evidence>
<evidence type="ECO:0000313" key="1">
    <source>
        <dbReference type="EMBL" id="KPH50975.1"/>
    </source>
</evidence>
<sequence length="111" mass="12956">MCVLCGEMISSFHWSDLSFDEQGANLSALQDQRDRMRARLKRVKILNEILSFYRLNIKEWQGSKFILSDLVGKSVIVNDLGDLWQKVQELSKKEIDLLDDNFIKFMQDKNG</sequence>
<evidence type="ECO:0000313" key="2">
    <source>
        <dbReference type="EMBL" id="KPH56219.1"/>
    </source>
</evidence>
<evidence type="ECO:0000313" key="6">
    <source>
        <dbReference type="Proteomes" id="UP000255269"/>
    </source>
</evidence>